<dbReference type="InterPro" id="IPR010105">
    <property type="entry name" value="TonB_sidphr_rcpt"/>
</dbReference>
<evidence type="ECO:0000256" key="11">
    <source>
        <dbReference type="ARBA" id="ARBA00023136"/>
    </source>
</evidence>
<keyword evidence="7 16" id="KW-0732">Signal</keyword>
<dbReference type="GO" id="GO:0038023">
    <property type="term" value="F:signaling receptor activity"/>
    <property type="evidence" value="ECO:0007669"/>
    <property type="project" value="InterPro"/>
</dbReference>
<evidence type="ECO:0000256" key="16">
    <source>
        <dbReference type="SAM" id="SignalP"/>
    </source>
</evidence>
<keyword evidence="8" id="KW-0408">Iron</keyword>
<dbReference type="Proteomes" id="UP000249577">
    <property type="component" value="Unassembled WGS sequence"/>
</dbReference>
<dbReference type="Gene3D" id="2.170.130.10">
    <property type="entry name" value="TonB-dependent receptor, plug domain"/>
    <property type="match status" value="1"/>
</dbReference>
<proteinExistence type="inferred from homology"/>
<dbReference type="InterPro" id="IPR037066">
    <property type="entry name" value="Plug_dom_sf"/>
</dbReference>
<dbReference type="NCBIfam" id="TIGR01783">
    <property type="entry name" value="TonB-siderophor"/>
    <property type="match status" value="1"/>
</dbReference>
<evidence type="ECO:0000256" key="5">
    <source>
        <dbReference type="ARBA" id="ARBA00022496"/>
    </source>
</evidence>
<dbReference type="GO" id="GO:0015891">
    <property type="term" value="P:siderophore transport"/>
    <property type="evidence" value="ECO:0007669"/>
    <property type="project" value="InterPro"/>
</dbReference>
<feature type="signal peptide" evidence="16">
    <location>
        <begin position="1"/>
        <end position="20"/>
    </location>
</feature>
<feature type="domain" description="TonB-dependent receptor-like beta-barrel" evidence="17">
    <location>
        <begin position="265"/>
        <end position="722"/>
    </location>
</feature>
<organism evidence="19 20">
    <name type="scientific">Ancylobacter novellus</name>
    <name type="common">Thiobacillus novellus</name>
    <dbReference type="NCBI Taxonomy" id="921"/>
    <lineage>
        <taxon>Bacteria</taxon>
        <taxon>Pseudomonadati</taxon>
        <taxon>Pseudomonadota</taxon>
        <taxon>Alphaproteobacteria</taxon>
        <taxon>Hyphomicrobiales</taxon>
        <taxon>Xanthobacteraceae</taxon>
        <taxon>Ancylobacter</taxon>
    </lineage>
</organism>
<evidence type="ECO:0000313" key="19">
    <source>
        <dbReference type="EMBL" id="PZQ15120.1"/>
    </source>
</evidence>
<evidence type="ECO:0000256" key="9">
    <source>
        <dbReference type="ARBA" id="ARBA00023065"/>
    </source>
</evidence>
<evidence type="ECO:0000259" key="18">
    <source>
        <dbReference type="Pfam" id="PF07715"/>
    </source>
</evidence>
<name>A0A2W5MNM2_ANCNO</name>
<dbReference type="Pfam" id="PF00593">
    <property type="entry name" value="TonB_dep_Rec_b-barrel"/>
    <property type="match status" value="1"/>
</dbReference>
<keyword evidence="13 14" id="KW-0998">Cell outer membrane</keyword>
<accession>A0A2W5MNM2</accession>
<dbReference type="Pfam" id="PF07715">
    <property type="entry name" value="Plug"/>
    <property type="match status" value="1"/>
</dbReference>
<evidence type="ECO:0000259" key="17">
    <source>
        <dbReference type="Pfam" id="PF00593"/>
    </source>
</evidence>
<comment type="similarity">
    <text evidence="2 14 15">Belongs to the TonB-dependent receptor family.</text>
</comment>
<feature type="chain" id="PRO_5015845956" evidence="16">
    <location>
        <begin position="21"/>
        <end position="753"/>
    </location>
</feature>
<dbReference type="SUPFAM" id="SSF56935">
    <property type="entry name" value="Porins"/>
    <property type="match status" value="1"/>
</dbReference>
<dbReference type="PROSITE" id="PS52016">
    <property type="entry name" value="TONB_DEPENDENT_REC_3"/>
    <property type="match status" value="1"/>
</dbReference>
<evidence type="ECO:0000256" key="4">
    <source>
        <dbReference type="ARBA" id="ARBA00022452"/>
    </source>
</evidence>
<dbReference type="CDD" id="cd01347">
    <property type="entry name" value="ligand_gated_channel"/>
    <property type="match status" value="1"/>
</dbReference>
<evidence type="ECO:0000256" key="2">
    <source>
        <dbReference type="ARBA" id="ARBA00009810"/>
    </source>
</evidence>
<comment type="caution">
    <text evidence="19">The sequence shown here is derived from an EMBL/GenBank/DDBJ whole genome shotgun (WGS) entry which is preliminary data.</text>
</comment>
<keyword evidence="6 14" id="KW-0812">Transmembrane</keyword>
<feature type="domain" description="TonB-dependent receptor plug" evidence="18">
    <location>
        <begin position="81"/>
        <end position="181"/>
    </location>
</feature>
<dbReference type="InterPro" id="IPR036942">
    <property type="entry name" value="Beta-barrel_TonB_sf"/>
</dbReference>
<keyword evidence="4 14" id="KW-1134">Transmembrane beta strand</keyword>
<reference evidence="19 20" key="1">
    <citation type="submission" date="2017-08" db="EMBL/GenBank/DDBJ databases">
        <title>Infants hospitalized years apart are colonized by the same room-sourced microbial strains.</title>
        <authorList>
            <person name="Brooks B."/>
            <person name="Olm M.R."/>
            <person name="Firek B.A."/>
            <person name="Baker R."/>
            <person name="Thomas B.C."/>
            <person name="Morowitz M.J."/>
            <person name="Banfield J.F."/>
        </authorList>
    </citation>
    <scope>NUCLEOTIDE SEQUENCE [LARGE SCALE GENOMIC DNA]</scope>
    <source>
        <strain evidence="19">S2_005_003_R2_43</strain>
    </source>
</reference>
<keyword evidence="10 15" id="KW-0798">TonB box</keyword>
<evidence type="ECO:0000256" key="12">
    <source>
        <dbReference type="ARBA" id="ARBA00023170"/>
    </source>
</evidence>
<evidence type="ECO:0000256" key="1">
    <source>
        <dbReference type="ARBA" id="ARBA00004571"/>
    </source>
</evidence>
<dbReference type="InterPro" id="IPR012910">
    <property type="entry name" value="Plug_dom"/>
</dbReference>
<evidence type="ECO:0000256" key="3">
    <source>
        <dbReference type="ARBA" id="ARBA00022448"/>
    </source>
</evidence>
<dbReference type="InterPro" id="IPR039426">
    <property type="entry name" value="TonB-dep_rcpt-like"/>
</dbReference>
<keyword evidence="9" id="KW-0406">Ion transport</keyword>
<protein>
    <submittedName>
        <fullName evidence="19">TonB-dependent siderophore receptor</fullName>
    </submittedName>
</protein>
<dbReference type="EMBL" id="QFPN01000005">
    <property type="protein sequence ID" value="PZQ15120.1"/>
    <property type="molecule type" value="Genomic_DNA"/>
</dbReference>
<dbReference type="PANTHER" id="PTHR32552:SF68">
    <property type="entry name" value="FERRICHROME OUTER MEMBRANE TRANSPORTER_PHAGE RECEPTOR"/>
    <property type="match status" value="1"/>
</dbReference>
<comment type="subcellular location">
    <subcellularLocation>
        <location evidence="1 14">Cell outer membrane</location>
        <topology evidence="1 14">Multi-pass membrane protein</topology>
    </subcellularLocation>
</comment>
<evidence type="ECO:0000256" key="8">
    <source>
        <dbReference type="ARBA" id="ARBA00023004"/>
    </source>
</evidence>
<dbReference type="PANTHER" id="PTHR32552">
    <property type="entry name" value="FERRICHROME IRON RECEPTOR-RELATED"/>
    <property type="match status" value="1"/>
</dbReference>
<dbReference type="InterPro" id="IPR000531">
    <property type="entry name" value="Beta-barrel_TonB"/>
</dbReference>
<dbReference type="AlphaFoldDB" id="A0A2W5MNM2"/>
<evidence type="ECO:0000256" key="15">
    <source>
        <dbReference type="RuleBase" id="RU003357"/>
    </source>
</evidence>
<gene>
    <name evidence="19" type="ORF">DI565_11745</name>
</gene>
<keyword evidence="3 14" id="KW-0813">Transport</keyword>
<dbReference type="GO" id="GO:0009279">
    <property type="term" value="C:cell outer membrane"/>
    <property type="evidence" value="ECO:0007669"/>
    <property type="project" value="UniProtKB-SubCell"/>
</dbReference>
<evidence type="ECO:0000256" key="13">
    <source>
        <dbReference type="ARBA" id="ARBA00023237"/>
    </source>
</evidence>
<keyword evidence="5" id="KW-0410">Iron transport</keyword>
<evidence type="ECO:0000256" key="6">
    <source>
        <dbReference type="ARBA" id="ARBA00022692"/>
    </source>
</evidence>
<evidence type="ECO:0000256" key="7">
    <source>
        <dbReference type="ARBA" id="ARBA00022729"/>
    </source>
</evidence>
<evidence type="ECO:0000313" key="20">
    <source>
        <dbReference type="Proteomes" id="UP000249577"/>
    </source>
</evidence>
<dbReference type="GO" id="GO:0015344">
    <property type="term" value="F:siderophore uptake transmembrane transporter activity"/>
    <property type="evidence" value="ECO:0007669"/>
    <property type="project" value="TreeGrafter"/>
</dbReference>
<evidence type="ECO:0000256" key="14">
    <source>
        <dbReference type="PROSITE-ProRule" id="PRU01360"/>
    </source>
</evidence>
<dbReference type="Gene3D" id="2.40.170.20">
    <property type="entry name" value="TonB-dependent receptor, beta-barrel domain"/>
    <property type="match status" value="1"/>
</dbReference>
<evidence type="ECO:0000256" key="10">
    <source>
        <dbReference type="ARBA" id="ARBA00023077"/>
    </source>
</evidence>
<keyword evidence="12 19" id="KW-0675">Receptor</keyword>
<sequence>MYRTGLNAALLAGVAVIVLAQRDQAAAQQADETTQLETIEVQGRGDGGAIAFDGSGVAPVQGYVPAATTTGTKTDTPVVLIPQSVGVVGRQQMDDLGAQKADEAVRYSAGVFTQPFGDDTDTNWFFIRGFDATQTGVYRDGMQLYSYAFGNFYQDSYLLERVEVLRGASASLYGGGNIGGIINYVSKRPLNADFSQVEVGIDNYPTAFAAFDVNKTVPNDLVTKGDPLPPVWKYRFTGKFEGGDGYAKHEDGIRGVIQGAATYQPNAGTDVTVYANYTHADQSHGAGDFLPYYGAVKDAVSADGTINLGKIGRRTNFSDPDIDSHDRRQFMVGYELNHDIDDIWTVNTKARVAYSHLEEESLYPFGYGFAARPSVGNTQLSRIRFKHDTETFSFTTDNNLVGKFSTGGIDHTLLMGVDYKMYYIDEVQASSIGTSVDIHNPDLHGPQPATVPYVDETSKLHQAGVFIQDQARFGGGFIATLNGRYDRMWLDGDSAFLGKVKRNEGKFSGRAGLGYEFENGIVPYVSVATTFNPLVGFNTNFGGLAAYKPETGLQYEAGVKWSPTAFPAIFTASVFDLKKKNYLSGPFNAQTQIGEVRSRGVELEAQANLSENWKLLGAFTAYDLKILKGDSERLDPVTGLPLSLKGEQPYLVPEVIASAFLDYTFTTGQLKGLSLGGGVRYVGKSEATQDPNTVKVPSATLFDAAVRYQWDNYKVSLNVTNLFDKRFVSGCQGINVCSFGEARKALVKASYTW</sequence>
<keyword evidence="11 14" id="KW-0472">Membrane</keyword>